<dbReference type="HOGENOM" id="CLU_3218545_0_0_5"/>
<reference evidence="1 2" key="1">
    <citation type="journal article" date="2014" name="PLoS ONE">
        <title>Genome Information of Methylobacterium oryzae, a Plant-Probiotic Methylotroph in the Phyllosphere.</title>
        <authorList>
            <person name="Kwak M.J."/>
            <person name="Jeong H."/>
            <person name="Madhaiyan M."/>
            <person name="Lee Y."/>
            <person name="Sa T.M."/>
            <person name="Oh T.K."/>
            <person name="Kim J.F."/>
        </authorList>
    </citation>
    <scope>NUCLEOTIDE SEQUENCE [LARGE SCALE GENOMIC DNA]</scope>
    <source>
        <strain evidence="1 2">CBMB20</strain>
    </source>
</reference>
<accession>A0A089NRR9</accession>
<gene>
    <name evidence="1" type="ORF">MOC_2871</name>
</gene>
<dbReference type="KEGG" id="mor:MOC_2871"/>
<protein>
    <submittedName>
        <fullName evidence="1">Protein of unassigned function</fullName>
    </submittedName>
</protein>
<proteinExistence type="predicted"/>
<evidence type="ECO:0000313" key="1">
    <source>
        <dbReference type="EMBL" id="AIQ90626.1"/>
    </source>
</evidence>
<keyword evidence="2" id="KW-1185">Reference proteome</keyword>
<name>A0A089NRR9_9HYPH</name>
<evidence type="ECO:0000313" key="2">
    <source>
        <dbReference type="Proteomes" id="UP000029492"/>
    </source>
</evidence>
<dbReference type="AlphaFoldDB" id="A0A089NRR9"/>
<sequence length="44" mass="5195">MNTSFHRFLYLKFKVFIPPHRENPDTGTVLERGFSGLMILLPHH</sequence>
<dbReference type="EMBL" id="CP003811">
    <property type="protein sequence ID" value="AIQ90626.1"/>
    <property type="molecule type" value="Genomic_DNA"/>
</dbReference>
<organism evidence="1 2">
    <name type="scientific">Methylobacterium oryzae CBMB20</name>
    <dbReference type="NCBI Taxonomy" id="693986"/>
    <lineage>
        <taxon>Bacteria</taxon>
        <taxon>Pseudomonadati</taxon>
        <taxon>Pseudomonadota</taxon>
        <taxon>Alphaproteobacteria</taxon>
        <taxon>Hyphomicrobiales</taxon>
        <taxon>Methylobacteriaceae</taxon>
        <taxon>Methylobacterium</taxon>
    </lineage>
</organism>
<dbReference type="Proteomes" id="UP000029492">
    <property type="component" value="Chromosome"/>
</dbReference>